<dbReference type="InterPro" id="IPR050626">
    <property type="entry name" value="Peptidase_M16"/>
</dbReference>
<dbReference type="Pfam" id="PF00675">
    <property type="entry name" value="Peptidase_M16"/>
    <property type="match status" value="1"/>
</dbReference>
<dbReference type="GO" id="GO:0006508">
    <property type="term" value="P:proteolysis"/>
    <property type="evidence" value="ECO:0007669"/>
    <property type="project" value="UniProtKB-KW"/>
</dbReference>
<comment type="similarity">
    <text evidence="1">Belongs to the peptidase M16 family.</text>
</comment>
<evidence type="ECO:0000313" key="9">
    <source>
        <dbReference type="Proteomes" id="UP001150924"/>
    </source>
</evidence>
<gene>
    <name evidence="8" type="ORF">OV079_15795</name>
</gene>
<dbReference type="InterPro" id="IPR007863">
    <property type="entry name" value="Peptidase_M16_C"/>
</dbReference>
<dbReference type="EMBL" id="JAPNKE010000002">
    <property type="protein sequence ID" value="MCY1006993.1"/>
    <property type="molecule type" value="Genomic_DNA"/>
</dbReference>
<evidence type="ECO:0000256" key="1">
    <source>
        <dbReference type="ARBA" id="ARBA00007261"/>
    </source>
</evidence>
<comment type="caution">
    <text evidence="8">The sequence shown here is derived from an EMBL/GenBank/DDBJ whole genome shotgun (WGS) entry which is preliminary data.</text>
</comment>
<dbReference type="PANTHER" id="PTHR43690">
    <property type="entry name" value="NARDILYSIN"/>
    <property type="match status" value="1"/>
</dbReference>
<dbReference type="InterPro" id="IPR011249">
    <property type="entry name" value="Metalloenz_LuxS/M16"/>
</dbReference>
<dbReference type="PANTHER" id="PTHR43690:SF17">
    <property type="entry name" value="PROTEIN YHJJ"/>
    <property type="match status" value="1"/>
</dbReference>
<evidence type="ECO:0000256" key="2">
    <source>
        <dbReference type="ARBA" id="ARBA00022670"/>
    </source>
</evidence>
<protein>
    <submittedName>
        <fullName evidence="8">Pitrilysin family protein</fullName>
    </submittedName>
</protein>
<dbReference type="GO" id="GO:0046872">
    <property type="term" value="F:metal ion binding"/>
    <property type="evidence" value="ECO:0007669"/>
    <property type="project" value="InterPro"/>
</dbReference>
<dbReference type="Pfam" id="PF05193">
    <property type="entry name" value="Peptidase_M16_C"/>
    <property type="match status" value="1"/>
</dbReference>
<dbReference type="SUPFAM" id="SSF63411">
    <property type="entry name" value="LuxS/MPP-like metallohydrolase"/>
    <property type="match status" value="2"/>
</dbReference>
<evidence type="ECO:0000256" key="4">
    <source>
        <dbReference type="ARBA" id="ARBA00022833"/>
    </source>
</evidence>
<proteinExistence type="inferred from homology"/>
<dbReference type="RefSeq" id="WP_267769477.1">
    <property type="nucleotide sequence ID" value="NZ_JAPNKE010000002.1"/>
</dbReference>
<name>A0A9X3EWS9_9BACT</name>
<evidence type="ECO:0000256" key="5">
    <source>
        <dbReference type="ARBA" id="ARBA00023049"/>
    </source>
</evidence>
<dbReference type="Proteomes" id="UP001150924">
    <property type="component" value="Unassembled WGS sequence"/>
</dbReference>
<feature type="domain" description="Peptidase M16 N-terminal" evidence="6">
    <location>
        <begin position="30"/>
        <end position="118"/>
    </location>
</feature>
<keyword evidence="2" id="KW-0645">Protease</keyword>
<evidence type="ECO:0000256" key="3">
    <source>
        <dbReference type="ARBA" id="ARBA00022801"/>
    </source>
</evidence>
<organism evidence="8 9">
    <name type="scientific">Nannocystis pusilla</name>
    <dbReference type="NCBI Taxonomy" id="889268"/>
    <lineage>
        <taxon>Bacteria</taxon>
        <taxon>Pseudomonadati</taxon>
        <taxon>Myxococcota</taxon>
        <taxon>Polyangia</taxon>
        <taxon>Nannocystales</taxon>
        <taxon>Nannocystaceae</taxon>
        <taxon>Nannocystis</taxon>
    </lineage>
</organism>
<keyword evidence="4" id="KW-0862">Zinc</keyword>
<dbReference type="AlphaFoldDB" id="A0A9X3EWS9"/>
<evidence type="ECO:0000313" key="8">
    <source>
        <dbReference type="EMBL" id="MCY1006993.1"/>
    </source>
</evidence>
<reference evidence="8" key="1">
    <citation type="submission" date="2022-11" db="EMBL/GenBank/DDBJ databases">
        <title>Minimal conservation of predation-associated metabolite biosynthetic gene clusters underscores biosynthetic potential of Myxococcota including descriptions for ten novel species: Archangium lansinium sp. nov., Myxococcus landrumus sp. nov., Nannocystis bai.</title>
        <authorList>
            <person name="Ahearne A."/>
            <person name="Stevens C."/>
            <person name="Phillips K."/>
        </authorList>
    </citation>
    <scope>NUCLEOTIDE SEQUENCE</scope>
    <source>
        <strain evidence="8">Na p29</strain>
    </source>
</reference>
<accession>A0A9X3EWS9</accession>
<keyword evidence="9" id="KW-1185">Reference proteome</keyword>
<feature type="domain" description="Peptidase M16 C-terminal" evidence="7">
    <location>
        <begin position="189"/>
        <end position="360"/>
    </location>
</feature>
<dbReference type="InterPro" id="IPR011765">
    <property type="entry name" value="Pept_M16_N"/>
</dbReference>
<dbReference type="Gene3D" id="3.30.830.10">
    <property type="entry name" value="Metalloenzyme, LuxS/M16 peptidase-like"/>
    <property type="match status" value="2"/>
</dbReference>
<keyword evidence="5" id="KW-0482">Metalloprotease</keyword>
<sequence>MLVAVLALLAAPVVTPGQDAHYRLDNGLEVILRHDRRTPLVAVRLRVHAGSVDDPRGRSGLAHVVEHVAHEGSAHVDRNRREGLEYALSAHANNAETGFYATEYYYTAPAQATEHVLWIEADRLGFVRGQHGAPTLAGVRRIVLNERRQRAEQDPLARLEIQALTALFPAGHPYHGAIIGSADDLAAATIADVDAFLGRWVHPGNATLVLVGDLPAETPAWIERQFGGLPAQPRPPARTVPQVRRATELRVTAERPVGAAPAVLMAWPSPKLDGDGDATADVLAEALERGGYVRLARAEGPPEAAGFQATQRSLPNQSVFFVRVIGRVGGDPERLVAEVDRVLARVAEGALAEPAVRRARLRIAREHRSAQQDLQDRAALLAAEAAAGKPLGGAQDVAEWMAVTPAEVARFARELLRPEGRVAVLAEGDG</sequence>
<dbReference type="GO" id="GO:0008237">
    <property type="term" value="F:metallopeptidase activity"/>
    <property type="evidence" value="ECO:0007669"/>
    <property type="project" value="UniProtKB-KW"/>
</dbReference>
<evidence type="ECO:0000259" key="6">
    <source>
        <dbReference type="Pfam" id="PF00675"/>
    </source>
</evidence>
<keyword evidence="3" id="KW-0378">Hydrolase</keyword>
<evidence type="ECO:0000259" key="7">
    <source>
        <dbReference type="Pfam" id="PF05193"/>
    </source>
</evidence>